<comment type="caution">
    <text evidence="9">The sequence shown here is derived from an EMBL/GenBank/DDBJ whole genome shotgun (WGS) entry which is preliminary data.</text>
</comment>
<keyword evidence="10" id="KW-1185">Reference proteome</keyword>
<protein>
    <submittedName>
        <fullName evidence="9">Ktr system potassium uptake protein D</fullName>
    </submittedName>
</protein>
<feature type="transmembrane region" description="Helical" evidence="8">
    <location>
        <begin position="356"/>
        <end position="376"/>
    </location>
</feature>
<dbReference type="GO" id="GO:0008324">
    <property type="term" value="F:monoatomic cation transmembrane transporter activity"/>
    <property type="evidence" value="ECO:0007669"/>
    <property type="project" value="InterPro"/>
</dbReference>
<evidence type="ECO:0000256" key="5">
    <source>
        <dbReference type="ARBA" id="ARBA00022989"/>
    </source>
</evidence>
<gene>
    <name evidence="9" type="ORF">CWS01_13230</name>
</gene>
<feature type="transmembrane region" description="Helical" evidence="8">
    <location>
        <begin position="237"/>
        <end position="255"/>
    </location>
</feature>
<evidence type="ECO:0000256" key="4">
    <source>
        <dbReference type="ARBA" id="ARBA00022692"/>
    </source>
</evidence>
<feature type="transmembrane region" description="Helical" evidence="8">
    <location>
        <begin position="75"/>
        <end position="102"/>
    </location>
</feature>
<keyword evidence="6" id="KW-0406">Ion transport</keyword>
<evidence type="ECO:0000256" key="1">
    <source>
        <dbReference type="ARBA" id="ARBA00004651"/>
    </source>
</evidence>
<keyword evidence="3" id="KW-1003">Cell membrane</keyword>
<evidence type="ECO:0000256" key="8">
    <source>
        <dbReference type="SAM" id="Phobius"/>
    </source>
</evidence>
<evidence type="ECO:0000256" key="2">
    <source>
        <dbReference type="ARBA" id="ARBA00022448"/>
    </source>
</evidence>
<dbReference type="GO" id="GO:0030001">
    <property type="term" value="P:metal ion transport"/>
    <property type="evidence" value="ECO:0007669"/>
    <property type="project" value="UniProtKB-ARBA"/>
</dbReference>
<comment type="subcellular location">
    <subcellularLocation>
        <location evidence="1">Cell membrane</location>
        <topology evidence="1">Multi-pass membrane protein</topology>
    </subcellularLocation>
</comment>
<feature type="transmembrane region" description="Helical" evidence="8">
    <location>
        <begin position="291"/>
        <end position="311"/>
    </location>
</feature>
<dbReference type="PANTHER" id="PTHR32024:SF4">
    <property type="entry name" value="KTR SYSTEM POTASSIUM UPTAKE PROTEIN D"/>
    <property type="match status" value="1"/>
</dbReference>
<feature type="transmembrane region" description="Helical" evidence="8">
    <location>
        <begin position="193"/>
        <end position="216"/>
    </location>
</feature>
<feature type="transmembrane region" description="Helical" evidence="8">
    <location>
        <begin position="133"/>
        <end position="152"/>
    </location>
</feature>
<dbReference type="Proteomes" id="UP000233375">
    <property type="component" value="Unassembled WGS sequence"/>
</dbReference>
<keyword evidence="5 8" id="KW-1133">Transmembrane helix</keyword>
<proteinExistence type="predicted"/>
<dbReference type="Pfam" id="PF02386">
    <property type="entry name" value="TrkH"/>
    <property type="match status" value="1"/>
</dbReference>
<feature type="transmembrane region" description="Helical" evidence="8">
    <location>
        <begin position="50"/>
        <end position="69"/>
    </location>
</feature>
<feature type="transmembrane region" description="Helical" evidence="8">
    <location>
        <begin position="20"/>
        <end position="38"/>
    </location>
</feature>
<name>A0A2N0Z160_9BACI</name>
<dbReference type="PANTHER" id="PTHR32024">
    <property type="entry name" value="TRK SYSTEM POTASSIUM UPTAKE PROTEIN TRKG-RELATED"/>
    <property type="match status" value="1"/>
</dbReference>
<keyword evidence="4 8" id="KW-0812">Transmembrane</keyword>
<dbReference type="AlphaFoldDB" id="A0A2N0Z160"/>
<dbReference type="InterPro" id="IPR003445">
    <property type="entry name" value="Cat_transpt"/>
</dbReference>
<reference evidence="9 10" key="1">
    <citation type="journal article" date="2003" name="Int. J. Syst. Evol. Microbiol.">
        <title>Bacillus nealsonii sp. nov., isolated from a spacecraft-assembly facility, whose spores are gamma-radiation resistant.</title>
        <authorList>
            <person name="Venkateswaran K."/>
            <person name="Kempf M."/>
            <person name="Chen F."/>
            <person name="Satomi M."/>
            <person name="Nicholson W."/>
            <person name="Kern R."/>
        </authorList>
    </citation>
    <scope>NUCLEOTIDE SEQUENCE [LARGE SCALE GENOMIC DNA]</scope>
    <source>
        <strain evidence="9 10">FO-92</strain>
    </source>
</reference>
<dbReference type="RefSeq" id="WP_101177679.1">
    <property type="nucleotide sequence ID" value="NZ_PISE01000027.1"/>
</dbReference>
<keyword evidence="2" id="KW-0813">Transport</keyword>
<evidence type="ECO:0000256" key="7">
    <source>
        <dbReference type="ARBA" id="ARBA00023136"/>
    </source>
</evidence>
<dbReference type="OrthoDB" id="9810952at2"/>
<evidence type="ECO:0000256" key="3">
    <source>
        <dbReference type="ARBA" id="ARBA00022475"/>
    </source>
</evidence>
<feature type="transmembrane region" description="Helical" evidence="8">
    <location>
        <begin position="412"/>
        <end position="433"/>
    </location>
</feature>
<evidence type="ECO:0000256" key="6">
    <source>
        <dbReference type="ARBA" id="ARBA00023065"/>
    </source>
</evidence>
<evidence type="ECO:0000313" key="9">
    <source>
        <dbReference type="EMBL" id="PKG23239.1"/>
    </source>
</evidence>
<dbReference type="EMBL" id="PISE01000027">
    <property type="protein sequence ID" value="PKG23239.1"/>
    <property type="molecule type" value="Genomic_DNA"/>
</dbReference>
<organism evidence="9 10">
    <name type="scientific">Niallia nealsonii</name>
    <dbReference type="NCBI Taxonomy" id="115979"/>
    <lineage>
        <taxon>Bacteria</taxon>
        <taxon>Bacillati</taxon>
        <taxon>Bacillota</taxon>
        <taxon>Bacilli</taxon>
        <taxon>Bacillales</taxon>
        <taxon>Bacillaceae</taxon>
        <taxon>Niallia</taxon>
    </lineage>
</organism>
<sequence>MWKTLKDLLNKFTPAQIITGYYLLAVSVSVLLLCLPGVHQKGVSVSFADTVFTAVSAVSVTGLTVINISETYSTFGIFILMFILQFGGIGVMTLGTFFWMLLRKKIGLKERQLIMLDHNQSNLSGLVNLIREIIKLIIIIEAIGALILGLQMRNYYPTWTEAFWHGLFASISATTNGGLDLTGASLAPYADDYFIQLVHIILITLGAIGFPVLIEVKKYLFPKNNLQTFRFSLFTKLTSLTFGILLVFGTVVVILLEWNHYFSGMVWHKIFFNAFFHSASTRSGGLSTMDLNDYSVPTLLIFCFLMFVGASPSSVGGGIRTTTLALNIMFIYHFAKGNRNIKIFKREIHEDDVIKSLVVTILASGLCIVSIIILSITEKAPLINIVFEVCSAFGTTGLSLGLTPDLSIVGKVVIIILMFIGRIGLTSFIFIIGGKEKKDNYHYPKERIIIG</sequence>
<dbReference type="GO" id="GO:0005886">
    <property type="term" value="C:plasma membrane"/>
    <property type="evidence" value="ECO:0007669"/>
    <property type="project" value="UniProtKB-SubCell"/>
</dbReference>
<keyword evidence="7 8" id="KW-0472">Membrane</keyword>
<evidence type="ECO:0000313" key="10">
    <source>
        <dbReference type="Proteomes" id="UP000233375"/>
    </source>
</evidence>
<accession>A0A2N0Z160</accession>